<sequence>MRFAFGSFFVSLCSVGLGSCQPDYTELPTFSPERKLLQAVVEVPAGTNHAQRYDPAKKDFLPVRRAGLDHIVEFLPCPGNQGFIPGTRAEATGAPLQALILAETQPQGTVVEILPIALLTLDDNGTLQQVVVAVPARPSQQILPGITSWKSLTKQYPGARDMVGQWFQHQGRLGEVRLVGWKDEQAADKQVHLAMK</sequence>
<evidence type="ECO:0000256" key="5">
    <source>
        <dbReference type="ARBA" id="ARBA00022842"/>
    </source>
</evidence>
<dbReference type="GO" id="GO:0000287">
    <property type="term" value="F:magnesium ion binding"/>
    <property type="evidence" value="ECO:0007669"/>
    <property type="project" value="InterPro"/>
</dbReference>
<dbReference type="GO" id="GO:0005737">
    <property type="term" value="C:cytoplasm"/>
    <property type="evidence" value="ECO:0007669"/>
    <property type="project" value="InterPro"/>
</dbReference>
<dbReference type="Gene3D" id="3.90.80.10">
    <property type="entry name" value="Inorganic pyrophosphatase"/>
    <property type="match status" value="1"/>
</dbReference>
<dbReference type="GO" id="GO:0006796">
    <property type="term" value="P:phosphate-containing compound metabolic process"/>
    <property type="evidence" value="ECO:0007669"/>
    <property type="project" value="InterPro"/>
</dbReference>
<comment type="caution">
    <text evidence="6">The sequence shown here is derived from an EMBL/GenBank/DDBJ whole genome shotgun (WGS) entry which is preliminary data.</text>
</comment>
<dbReference type="InterPro" id="IPR008162">
    <property type="entry name" value="Pyrophosphatase"/>
</dbReference>
<evidence type="ECO:0000256" key="4">
    <source>
        <dbReference type="ARBA" id="ARBA00022801"/>
    </source>
</evidence>
<keyword evidence="5" id="KW-0460">Magnesium</keyword>
<dbReference type="OrthoDB" id="5187599at2"/>
<dbReference type="GO" id="GO:0004427">
    <property type="term" value="F:inorganic diphosphate phosphatase activity"/>
    <property type="evidence" value="ECO:0007669"/>
    <property type="project" value="UniProtKB-EC"/>
</dbReference>
<reference evidence="6 7" key="1">
    <citation type="submission" date="2019-04" db="EMBL/GenBank/DDBJ databases">
        <authorList>
            <person name="Feng G."/>
            <person name="Zhang J."/>
            <person name="Zhu H."/>
        </authorList>
    </citation>
    <scope>NUCLEOTIDE SEQUENCE [LARGE SCALE GENOMIC DNA]</scope>
    <source>
        <strain evidence="6 7">JCM 31653</strain>
    </source>
</reference>
<dbReference type="RefSeq" id="WP_135464717.1">
    <property type="nucleotide sequence ID" value="NZ_SRLC01000002.1"/>
</dbReference>
<dbReference type="EMBL" id="SRLC01000002">
    <property type="protein sequence ID" value="TGE22197.1"/>
    <property type="molecule type" value="Genomic_DNA"/>
</dbReference>
<keyword evidence="4" id="KW-0378">Hydrolase</keyword>
<evidence type="ECO:0000256" key="3">
    <source>
        <dbReference type="ARBA" id="ARBA00022723"/>
    </source>
</evidence>
<dbReference type="EC" id="3.6.1.1" evidence="2"/>
<protein>
    <recommendedName>
        <fullName evidence="2">inorganic diphosphatase</fullName>
        <ecNumber evidence="2">3.6.1.1</ecNumber>
    </recommendedName>
</protein>
<gene>
    <name evidence="6" type="ORF">E5K00_18290</name>
</gene>
<name>A0A4Z0PWW9_9BACT</name>
<accession>A0A4Z0PWW9</accession>
<keyword evidence="3" id="KW-0479">Metal-binding</keyword>
<dbReference type="InterPro" id="IPR036649">
    <property type="entry name" value="Pyrophosphatase_sf"/>
</dbReference>
<evidence type="ECO:0000313" key="7">
    <source>
        <dbReference type="Proteomes" id="UP000297549"/>
    </source>
</evidence>
<dbReference type="AlphaFoldDB" id="A0A4Z0PWW9"/>
<evidence type="ECO:0000256" key="1">
    <source>
        <dbReference type="ARBA" id="ARBA00001946"/>
    </source>
</evidence>
<evidence type="ECO:0000256" key="2">
    <source>
        <dbReference type="ARBA" id="ARBA00012146"/>
    </source>
</evidence>
<organism evidence="6 7">
    <name type="scientific">Hymenobacter aquaticus</name>
    <dbReference type="NCBI Taxonomy" id="1867101"/>
    <lineage>
        <taxon>Bacteria</taxon>
        <taxon>Pseudomonadati</taxon>
        <taxon>Bacteroidota</taxon>
        <taxon>Cytophagia</taxon>
        <taxon>Cytophagales</taxon>
        <taxon>Hymenobacteraceae</taxon>
        <taxon>Hymenobacter</taxon>
    </lineage>
</organism>
<proteinExistence type="predicted"/>
<dbReference type="PROSITE" id="PS51257">
    <property type="entry name" value="PROKAR_LIPOPROTEIN"/>
    <property type="match status" value="1"/>
</dbReference>
<evidence type="ECO:0000313" key="6">
    <source>
        <dbReference type="EMBL" id="TGE22197.1"/>
    </source>
</evidence>
<keyword evidence="7" id="KW-1185">Reference proteome</keyword>
<dbReference type="Proteomes" id="UP000297549">
    <property type="component" value="Unassembled WGS sequence"/>
</dbReference>
<dbReference type="SUPFAM" id="SSF50324">
    <property type="entry name" value="Inorganic pyrophosphatase"/>
    <property type="match status" value="1"/>
</dbReference>
<comment type="cofactor">
    <cofactor evidence="1">
        <name>Mg(2+)</name>
        <dbReference type="ChEBI" id="CHEBI:18420"/>
    </cofactor>
</comment>
<dbReference type="Pfam" id="PF00719">
    <property type="entry name" value="Pyrophosphatase"/>
    <property type="match status" value="1"/>
</dbReference>